<feature type="repeat" description="WD" evidence="5">
    <location>
        <begin position="114"/>
        <end position="155"/>
    </location>
</feature>
<comment type="similarity">
    <text evidence="1">Belongs to the WD repeat LST8 family.</text>
</comment>
<dbReference type="InterPro" id="IPR011047">
    <property type="entry name" value="Quinoprotein_ADH-like_sf"/>
</dbReference>
<dbReference type="InterPro" id="IPR020472">
    <property type="entry name" value="WD40_PAC1"/>
</dbReference>
<evidence type="ECO:0000256" key="5">
    <source>
        <dbReference type="PROSITE-ProRule" id="PRU00221"/>
    </source>
</evidence>
<reference evidence="6" key="1">
    <citation type="submission" date="2021-01" db="EMBL/GenBank/DDBJ databases">
        <authorList>
            <person name="Corre E."/>
            <person name="Pelletier E."/>
            <person name="Niang G."/>
            <person name="Scheremetjew M."/>
            <person name="Finn R."/>
            <person name="Kale V."/>
            <person name="Holt S."/>
            <person name="Cochrane G."/>
            <person name="Meng A."/>
            <person name="Brown T."/>
            <person name="Cohen L."/>
        </authorList>
    </citation>
    <scope>NUCLEOTIDE SEQUENCE</scope>
    <source>
        <strain evidence="6">UTEX LB 2760</strain>
    </source>
</reference>
<dbReference type="SMART" id="SM00320">
    <property type="entry name" value="WD40"/>
    <property type="match status" value="6"/>
</dbReference>
<dbReference type="AlphaFoldDB" id="A0A7S0G2M3"/>
<dbReference type="InterPro" id="IPR019775">
    <property type="entry name" value="WD40_repeat_CS"/>
</dbReference>
<feature type="repeat" description="WD" evidence="5">
    <location>
        <begin position="73"/>
        <end position="114"/>
    </location>
</feature>
<name>A0A7S0G2M3_9RHOD</name>
<dbReference type="PANTHER" id="PTHR19842">
    <property type="entry name" value="G BETA-LIKE PROTEIN GBL"/>
    <property type="match status" value="1"/>
</dbReference>
<dbReference type="PANTHER" id="PTHR19842:SF0">
    <property type="entry name" value="TARGET OF RAPAMYCIN COMPLEX SUBUNIT LST8"/>
    <property type="match status" value="1"/>
</dbReference>
<dbReference type="InterPro" id="IPR001680">
    <property type="entry name" value="WD40_rpt"/>
</dbReference>
<dbReference type="EMBL" id="HBEK01010557">
    <property type="protein sequence ID" value="CAD8395841.1"/>
    <property type="molecule type" value="Transcribed_RNA"/>
</dbReference>
<dbReference type="InterPro" id="IPR036322">
    <property type="entry name" value="WD40_repeat_dom_sf"/>
</dbReference>
<dbReference type="PROSITE" id="PS50082">
    <property type="entry name" value="WD_REPEATS_2"/>
    <property type="match status" value="4"/>
</dbReference>
<evidence type="ECO:0000256" key="2">
    <source>
        <dbReference type="ARBA" id="ARBA00018867"/>
    </source>
</evidence>
<dbReference type="InterPro" id="IPR037588">
    <property type="entry name" value="MLST8"/>
</dbReference>
<dbReference type="GO" id="GO:0031932">
    <property type="term" value="C:TORC2 complex"/>
    <property type="evidence" value="ECO:0007669"/>
    <property type="project" value="InterPro"/>
</dbReference>
<organism evidence="6">
    <name type="scientific">Rhodosorus marinus</name>
    <dbReference type="NCBI Taxonomy" id="101924"/>
    <lineage>
        <taxon>Eukaryota</taxon>
        <taxon>Rhodophyta</taxon>
        <taxon>Stylonematophyceae</taxon>
        <taxon>Stylonematales</taxon>
        <taxon>Stylonemataceae</taxon>
        <taxon>Rhodosorus</taxon>
    </lineage>
</organism>
<evidence type="ECO:0000256" key="1">
    <source>
        <dbReference type="ARBA" id="ARBA00009890"/>
    </source>
</evidence>
<protein>
    <recommendedName>
        <fullName evidence="2">Target of rapamycin complex subunit LST8</fullName>
    </recommendedName>
</protein>
<dbReference type="PRINTS" id="PR00320">
    <property type="entry name" value="GPROTEINBRPT"/>
</dbReference>
<evidence type="ECO:0000256" key="3">
    <source>
        <dbReference type="ARBA" id="ARBA00022574"/>
    </source>
</evidence>
<feature type="repeat" description="WD" evidence="5">
    <location>
        <begin position="1"/>
        <end position="29"/>
    </location>
</feature>
<dbReference type="CDD" id="cd00200">
    <property type="entry name" value="WD40"/>
    <property type="match status" value="1"/>
</dbReference>
<evidence type="ECO:0000256" key="4">
    <source>
        <dbReference type="ARBA" id="ARBA00022737"/>
    </source>
</evidence>
<dbReference type="Gene3D" id="2.130.10.10">
    <property type="entry name" value="YVTN repeat-like/Quinoprotein amine dehydrogenase"/>
    <property type="match status" value="1"/>
</dbReference>
<dbReference type="PROSITE" id="PS00678">
    <property type="entry name" value="WD_REPEATS_1"/>
    <property type="match status" value="2"/>
</dbReference>
<dbReference type="GO" id="GO:0032956">
    <property type="term" value="P:regulation of actin cytoskeleton organization"/>
    <property type="evidence" value="ECO:0007669"/>
    <property type="project" value="TreeGrafter"/>
</dbReference>
<dbReference type="InterPro" id="IPR015943">
    <property type="entry name" value="WD40/YVTN_repeat-like_dom_sf"/>
</dbReference>
<dbReference type="SUPFAM" id="SSF50978">
    <property type="entry name" value="WD40 repeat-like"/>
    <property type="match status" value="1"/>
</dbReference>
<evidence type="ECO:0000313" key="6">
    <source>
        <dbReference type="EMBL" id="CAD8395841.1"/>
    </source>
</evidence>
<gene>
    <name evidence="6" type="ORF">RMAR0315_LOCUS5827</name>
</gene>
<accession>A0A7S0G2M3</accession>
<proteinExistence type="inferred from homology"/>
<dbReference type="Pfam" id="PF00400">
    <property type="entry name" value="WD40"/>
    <property type="match status" value="5"/>
</dbReference>
<feature type="repeat" description="WD" evidence="5">
    <location>
        <begin position="254"/>
        <end position="295"/>
    </location>
</feature>
<keyword evidence="3 5" id="KW-0853">WD repeat</keyword>
<dbReference type="SUPFAM" id="SSF50998">
    <property type="entry name" value="Quinoprotein alcohol dehydrogenase-like"/>
    <property type="match status" value="1"/>
</dbReference>
<sequence length="313" mass="34465">MGRNIVLATAGYDRSVRLWDCNAESTYRTLHFPESQVNDLCFSSDNELLIVGGFPRAAVFNVSSSTPNPTYVFDDHRGNVTEVGCDPDGKWMYSCSDDRTVKLWNTKSPQALATFKHSSPVNCIAIHPNGNYLYAGDQDGFVKVWDITASKLAKEVQPQSVESVEAIAVSHDGNIIVGSNFAGASYFWSLEKDPIAFDPICRNQTHHRHVLKVAFDYLDEPKFAAALTDGTVKILKVDIGKIETESDMPTVGILDNHTRWVWGVAFTSDSEHLFSASSDMTAVLVHIESGKVLTTFEGHQKAITCLAIAEVQS</sequence>
<keyword evidence="4" id="KW-0677">Repeat</keyword>
<dbReference type="GO" id="GO:0031929">
    <property type="term" value="P:TOR signaling"/>
    <property type="evidence" value="ECO:0007669"/>
    <property type="project" value="InterPro"/>
</dbReference>
<dbReference type="GO" id="GO:0031931">
    <property type="term" value="C:TORC1 complex"/>
    <property type="evidence" value="ECO:0007669"/>
    <property type="project" value="InterPro"/>
</dbReference>
<dbReference type="PROSITE" id="PS50294">
    <property type="entry name" value="WD_REPEATS_REGION"/>
    <property type="match status" value="2"/>
</dbReference>